<evidence type="ECO:0000256" key="13">
    <source>
        <dbReference type="ARBA" id="ARBA00023136"/>
    </source>
</evidence>
<comment type="catalytic activity">
    <reaction evidence="14 15">
        <text>a ubiquinone + NADH + 5 H(+)(in) = a ubiquinol + NAD(+) + 4 H(+)(out)</text>
        <dbReference type="Rhea" id="RHEA:29091"/>
        <dbReference type="Rhea" id="RHEA-COMP:9565"/>
        <dbReference type="Rhea" id="RHEA-COMP:9566"/>
        <dbReference type="ChEBI" id="CHEBI:15378"/>
        <dbReference type="ChEBI" id="CHEBI:16389"/>
        <dbReference type="ChEBI" id="CHEBI:17976"/>
        <dbReference type="ChEBI" id="CHEBI:57540"/>
        <dbReference type="ChEBI" id="CHEBI:57945"/>
        <dbReference type="EC" id="7.1.1.2"/>
    </reaction>
</comment>
<evidence type="ECO:0000256" key="14">
    <source>
        <dbReference type="ARBA" id="ARBA00049551"/>
    </source>
</evidence>
<evidence type="ECO:0000313" key="17">
    <source>
        <dbReference type="EMBL" id="ALO81679.1"/>
    </source>
</evidence>
<dbReference type="GO" id="GO:0008137">
    <property type="term" value="F:NADH dehydrogenase (ubiquinone) activity"/>
    <property type="evidence" value="ECO:0007669"/>
    <property type="project" value="UniProtKB-UniRule"/>
</dbReference>
<keyword evidence="8 15" id="KW-1278">Translocase</keyword>
<evidence type="ECO:0000256" key="10">
    <source>
        <dbReference type="ARBA" id="ARBA00022989"/>
    </source>
</evidence>
<feature type="signal peptide" evidence="16">
    <location>
        <begin position="1"/>
        <end position="16"/>
    </location>
</feature>
<comment type="similarity">
    <text evidence="2 15">Belongs to the complex I subunit 6 family.</text>
</comment>
<evidence type="ECO:0000256" key="5">
    <source>
        <dbReference type="ARBA" id="ARBA00022448"/>
    </source>
</evidence>
<keyword evidence="13 15" id="KW-0472">Membrane</keyword>
<keyword evidence="7 15" id="KW-0812">Transmembrane</keyword>
<dbReference type="Pfam" id="PF00499">
    <property type="entry name" value="Oxidored_q3"/>
    <property type="match status" value="1"/>
</dbReference>
<dbReference type="GO" id="GO:0031966">
    <property type="term" value="C:mitochondrial membrane"/>
    <property type="evidence" value="ECO:0007669"/>
    <property type="project" value="UniProtKB-SubCell"/>
</dbReference>
<keyword evidence="5 15" id="KW-0813">Transport</keyword>
<evidence type="ECO:0000256" key="9">
    <source>
        <dbReference type="ARBA" id="ARBA00022982"/>
    </source>
</evidence>
<gene>
    <name evidence="17" type="primary">NAD6</name>
</gene>
<dbReference type="Gene3D" id="1.20.120.1200">
    <property type="entry name" value="NADH-ubiquinone/plastoquinone oxidoreductase chain 6, subunit NuoJ"/>
    <property type="match status" value="1"/>
</dbReference>
<evidence type="ECO:0000256" key="3">
    <source>
        <dbReference type="ARBA" id="ARBA00012944"/>
    </source>
</evidence>
<sequence>MSLLFFLSLSVSLAMSAPIMTQPILLGLTLLILTLTSAVLVAYSVSSWFGYIVFIIYIGGVLVMFAYVAALTPNLLFSAARPFKYTTTILIGFVTLTLFLPSMPTSTNNNNWSTPTHLDLMGAQIYSASNSLILVALGLVLLLALIVVVKICNYSSGPLRPFN</sequence>
<evidence type="ECO:0000256" key="12">
    <source>
        <dbReference type="ARBA" id="ARBA00023128"/>
    </source>
</evidence>
<dbReference type="EMBL" id="KT726959">
    <property type="protein sequence ID" value="ALO81679.1"/>
    <property type="molecule type" value="Genomic_DNA"/>
</dbReference>
<keyword evidence="10 15" id="KW-1133">Transmembrane helix</keyword>
<evidence type="ECO:0000256" key="7">
    <source>
        <dbReference type="ARBA" id="ARBA00022692"/>
    </source>
</evidence>
<protein>
    <recommendedName>
        <fullName evidence="4 15">NADH-ubiquinone oxidoreductase chain 6</fullName>
        <ecNumber evidence="3 15">7.1.1.2</ecNumber>
    </recommendedName>
</protein>
<dbReference type="InterPro" id="IPR001457">
    <property type="entry name" value="NADH_UbQ/plastoQ_OxRdtase_su6"/>
</dbReference>
<evidence type="ECO:0000256" key="11">
    <source>
        <dbReference type="ARBA" id="ARBA00023027"/>
    </source>
</evidence>
<dbReference type="RefSeq" id="YP_009192163.1">
    <property type="nucleotide sequence ID" value="NC_028711.1"/>
</dbReference>
<comment type="subcellular location">
    <subcellularLocation>
        <location evidence="1 15">Mitochondrion membrane</location>
        <topology evidence="1 15">Multi-pass membrane protein</topology>
    </subcellularLocation>
</comment>
<dbReference type="InterPro" id="IPR042106">
    <property type="entry name" value="Nuo/plastoQ_OxRdtase_6_NuoJ"/>
</dbReference>
<reference evidence="17" key="1">
    <citation type="journal article" date="2015" name="Mol. Phylogenet. Evol.">
        <title>Evolution of mitochondrial gene order in Annelida.</title>
        <authorList>
            <person name="Weigert A."/>
            <person name="Golombek A."/>
            <person name="Gerth M."/>
            <person name="Schwarz F."/>
            <person name="Struck T.H."/>
            <person name="Bleidorn C."/>
        </authorList>
    </citation>
    <scope>NUCLEOTIDE SEQUENCE</scope>
</reference>
<evidence type="ECO:0000256" key="15">
    <source>
        <dbReference type="RuleBase" id="RU004430"/>
    </source>
</evidence>
<keyword evidence="9 15" id="KW-0249">Electron transport</keyword>
<evidence type="ECO:0000256" key="6">
    <source>
        <dbReference type="ARBA" id="ARBA00022660"/>
    </source>
</evidence>
<feature type="transmembrane region" description="Helical" evidence="15">
    <location>
        <begin position="123"/>
        <end position="149"/>
    </location>
</feature>
<feature type="chain" id="PRO_5006602678" description="NADH-ubiquinone oxidoreductase chain 6" evidence="16">
    <location>
        <begin position="17"/>
        <end position="163"/>
    </location>
</feature>
<feature type="transmembrane region" description="Helical" evidence="15">
    <location>
        <begin position="83"/>
        <end position="103"/>
    </location>
</feature>
<keyword evidence="12 15" id="KW-0496">Mitochondrion</keyword>
<proteinExistence type="inferred from homology"/>
<dbReference type="PANTHER" id="PTHR11435:SF1">
    <property type="entry name" value="NADH-UBIQUINONE OXIDOREDUCTASE CHAIN 6"/>
    <property type="match status" value="1"/>
</dbReference>
<comment type="function">
    <text evidence="15">Core subunit of the mitochondrial membrane respiratory chain NADH dehydrogenase (Complex I) which catalyzes electron transfer from NADH through the respiratory chain, using ubiquinone as an electron acceptor. Essential for the catalytic activity and assembly of complex I.</text>
</comment>
<dbReference type="EC" id="7.1.1.2" evidence="3 15"/>
<evidence type="ECO:0000256" key="4">
    <source>
        <dbReference type="ARBA" id="ARBA00021095"/>
    </source>
</evidence>
<keyword evidence="16" id="KW-0732">Signal</keyword>
<accession>A0A0S2N0E9</accession>
<keyword evidence="15" id="KW-0830">Ubiquinone</keyword>
<feature type="transmembrane region" description="Helical" evidence="15">
    <location>
        <begin position="45"/>
        <end position="71"/>
    </location>
</feature>
<evidence type="ECO:0000256" key="16">
    <source>
        <dbReference type="SAM" id="SignalP"/>
    </source>
</evidence>
<name>A0A0S2N0E9_9ANNE</name>
<dbReference type="InterPro" id="IPR050269">
    <property type="entry name" value="ComplexI_Subunit6"/>
</dbReference>
<geneLocation type="mitochondrion" evidence="17"/>
<organism evidence="17">
    <name type="scientific">Magelona mirabilis</name>
    <dbReference type="NCBI Taxonomy" id="46598"/>
    <lineage>
        <taxon>Eukaryota</taxon>
        <taxon>Metazoa</taxon>
        <taxon>Spiralia</taxon>
        <taxon>Lophotrochozoa</taxon>
        <taxon>Annelida</taxon>
        <taxon>Polychaeta</taxon>
        <taxon>Sedentaria</taxon>
        <taxon>Canalipalpata</taxon>
        <taxon>Spionida</taxon>
        <taxon>Magelonidae</taxon>
        <taxon>Magelona</taxon>
    </lineage>
</organism>
<dbReference type="PANTHER" id="PTHR11435">
    <property type="entry name" value="NADH UBIQUINONE OXIDOREDUCTASE SUBUNIT ND6"/>
    <property type="match status" value="1"/>
</dbReference>
<evidence type="ECO:0000256" key="2">
    <source>
        <dbReference type="ARBA" id="ARBA00005698"/>
    </source>
</evidence>
<evidence type="ECO:0000256" key="8">
    <source>
        <dbReference type="ARBA" id="ARBA00022967"/>
    </source>
</evidence>
<evidence type="ECO:0000256" key="1">
    <source>
        <dbReference type="ARBA" id="ARBA00004225"/>
    </source>
</evidence>
<dbReference type="AlphaFoldDB" id="A0A0S2N0E9"/>
<keyword evidence="6 15" id="KW-0679">Respiratory chain</keyword>
<keyword evidence="11 15" id="KW-0520">NAD</keyword>